<dbReference type="KEGG" id="aluc:AKAW2_40059A"/>
<dbReference type="Pfam" id="PF14232">
    <property type="entry name" value="DUF4334"/>
    <property type="match status" value="1"/>
</dbReference>
<sequence length="151" mass="17277">MTSIIERIRANQPISLTEAKAYFDERPPVQPSFMLGEWKGLPVLTGNKLVEILETVKWAGKDFHGVDHVDPMVCLDDKGCRFPNPNWGGARIREVKYNDVVSAAMVYNERPVIDYFRYVDESTVIGVMDSPEHDTLSQDGDRLYFVLERIK</sequence>
<dbReference type="OrthoDB" id="2213372at2759"/>
<feature type="domain" description="DUF4334" evidence="2">
    <location>
        <begin position="88"/>
        <end position="149"/>
    </location>
</feature>
<proteinExistence type="predicted"/>
<organism evidence="4 5">
    <name type="scientific">Aspergillus kawachii</name>
    <name type="common">White koji mold</name>
    <name type="synonym">Aspergillus awamori var. kawachi</name>
    <dbReference type="NCBI Taxonomy" id="1069201"/>
    <lineage>
        <taxon>Eukaryota</taxon>
        <taxon>Fungi</taxon>
        <taxon>Dikarya</taxon>
        <taxon>Ascomycota</taxon>
        <taxon>Pezizomycotina</taxon>
        <taxon>Eurotiomycetes</taxon>
        <taxon>Eurotiomycetidae</taxon>
        <taxon>Eurotiales</taxon>
        <taxon>Aspergillaceae</taxon>
        <taxon>Aspergillus</taxon>
        <taxon>Aspergillus subgen. Circumdati</taxon>
    </lineage>
</organism>
<accession>A0A146F2U6</accession>
<keyword evidence="6" id="KW-1185">Reference proteome</keyword>
<feature type="domain" description="GXWXG" evidence="1">
    <location>
        <begin position="22"/>
        <end position="79"/>
    </location>
</feature>
<evidence type="ECO:0000259" key="2">
    <source>
        <dbReference type="Pfam" id="PF14232"/>
    </source>
</evidence>
<protein>
    <recommendedName>
        <fullName evidence="7">GXWXG domain-containing protein</fullName>
    </recommendedName>
</protein>
<reference evidence="3" key="4">
    <citation type="submission" date="2021-02" db="EMBL/GenBank/DDBJ databases">
        <title>Aspergillus luchuensis mut. kawachii IFO 4304 genome sequence.</title>
        <authorList>
            <person name="Mori K."/>
            <person name="Kadooka C."/>
            <person name="Goto M."/>
            <person name="Futagami T."/>
        </authorList>
    </citation>
    <scope>NUCLEOTIDE SEQUENCE</scope>
    <source>
        <strain evidence="3">IFO 4308</strain>
    </source>
</reference>
<evidence type="ECO:0000313" key="3">
    <source>
        <dbReference type="EMBL" id="BCR98376.1"/>
    </source>
</evidence>
<dbReference type="Pfam" id="PF14231">
    <property type="entry name" value="GXWXG"/>
    <property type="match status" value="1"/>
</dbReference>
<dbReference type="InterPro" id="IPR025951">
    <property type="entry name" value="GXWXG_dom"/>
</dbReference>
<gene>
    <name evidence="3" type="ORF">AKAW2_40059A</name>
    <name evidence="4" type="ORF">RIB2604_00800740</name>
</gene>
<dbReference type="Proteomes" id="UP000661280">
    <property type="component" value="Chromosome 4"/>
</dbReference>
<dbReference type="GeneID" id="64959701"/>
<evidence type="ECO:0000259" key="1">
    <source>
        <dbReference type="Pfam" id="PF14231"/>
    </source>
</evidence>
<dbReference type="Proteomes" id="UP000075230">
    <property type="component" value="Unassembled WGS sequence"/>
</dbReference>
<evidence type="ECO:0008006" key="7">
    <source>
        <dbReference type="Google" id="ProtNLM"/>
    </source>
</evidence>
<reference evidence="3" key="3">
    <citation type="submission" date="2021-01" db="EMBL/GenBank/DDBJ databases">
        <authorList>
            <consortium name="Aspergillus luchuensis mut. kawachii IFO 4304 genome sequencing consortium"/>
            <person name="Kazuki M."/>
            <person name="Futagami T."/>
        </authorList>
    </citation>
    <scope>NUCLEOTIDE SEQUENCE</scope>
    <source>
        <strain evidence="3">IFO 4308</strain>
    </source>
</reference>
<reference evidence="5" key="2">
    <citation type="submission" date="2016-02" db="EMBL/GenBank/DDBJ databases">
        <title>Genome sequencing of Aspergillus luchuensis NBRC 4314.</title>
        <authorList>
            <person name="Yamada O."/>
        </authorList>
    </citation>
    <scope>NUCLEOTIDE SEQUENCE [LARGE SCALE GENOMIC DNA]</scope>
    <source>
        <strain evidence="5">RIB 2604</strain>
    </source>
</reference>
<dbReference type="Gene3D" id="2.40.128.580">
    <property type="entry name" value="GXWXG domain"/>
    <property type="match status" value="1"/>
</dbReference>
<dbReference type="RefSeq" id="XP_041542142.1">
    <property type="nucleotide sequence ID" value="XM_041688349.1"/>
</dbReference>
<evidence type="ECO:0000313" key="4">
    <source>
        <dbReference type="EMBL" id="GAT20604.1"/>
    </source>
</evidence>
<name>A0A146F2U6_ASPKA</name>
<dbReference type="EMBL" id="BCWF01000008">
    <property type="protein sequence ID" value="GAT20604.1"/>
    <property type="molecule type" value="Genomic_DNA"/>
</dbReference>
<dbReference type="InterPro" id="IPR025568">
    <property type="entry name" value="DUF4334"/>
</dbReference>
<reference evidence="4 5" key="1">
    <citation type="journal article" date="2016" name="DNA Res.">
        <title>Genome sequence of Aspergillus luchuensis NBRC 4314.</title>
        <authorList>
            <person name="Yamada O."/>
            <person name="Machida M."/>
            <person name="Hosoyama A."/>
            <person name="Goto M."/>
            <person name="Takahashi T."/>
            <person name="Futagami T."/>
            <person name="Yamagata Y."/>
            <person name="Takeuchi M."/>
            <person name="Kobayashi T."/>
            <person name="Koike H."/>
            <person name="Abe K."/>
            <person name="Asai K."/>
            <person name="Arita M."/>
            <person name="Fujita N."/>
            <person name="Fukuda K."/>
            <person name="Higa K."/>
            <person name="Horikawa H."/>
            <person name="Ishikawa T."/>
            <person name="Jinno K."/>
            <person name="Kato Y."/>
            <person name="Kirimura K."/>
            <person name="Mizutani O."/>
            <person name="Nakasone K."/>
            <person name="Sano M."/>
            <person name="Shiraishi Y."/>
            <person name="Tsukahara M."/>
            <person name="Gomi K."/>
        </authorList>
    </citation>
    <scope>NUCLEOTIDE SEQUENCE [LARGE SCALE GENOMIC DNA]</scope>
    <source>
        <strain evidence="4 5">RIB 2604</strain>
    </source>
</reference>
<dbReference type="EMBL" id="AP024428">
    <property type="protein sequence ID" value="BCR98376.1"/>
    <property type="molecule type" value="Genomic_DNA"/>
</dbReference>
<evidence type="ECO:0000313" key="6">
    <source>
        <dbReference type="Proteomes" id="UP000661280"/>
    </source>
</evidence>
<dbReference type="VEuPathDB" id="FungiDB:ASPFODRAFT_73564"/>
<dbReference type="AlphaFoldDB" id="A0A146F2U6"/>
<evidence type="ECO:0000313" key="5">
    <source>
        <dbReference type="Proteomes" id="UP000075230"/>
    </source>
</evidence>